<keyword evidence="13" id="KW-0460">Magnesium</keyword>
<gene>
    <name evidence="16" type="ORF">EDD39_1945</name>
</gene>
<organism evidence="16 17">
    <name type="scientific">Kitasatospora cineracea</name>
    <dbReference type="NCBI Taxonomy" id="88074"/>
    <lineage>
        <taxon>Bacteria</taxon>
        <taxon>Bacillati</taxon>
        <taxon>Actinomycetota</taxon>
        <taxon>Actinomycetes</taxon>
        <taxon>Kitasatosporales</taxon>
        <taxon>Streptomycetaceae</taxon>
        <taxon>Kitasatospora</taxon>
    </lineage>
</organism>
<dbReference type="InterPro" id="IPR001731">
    <property type="entry name" value="ALAD"/>
</dbReference>
<dbReference type="RefSeq" id="WP_123554836.1">
    <property type="nucleotide sequence ID" value="NZ_RJVJ01000001.1"/>
</dbReference>
<dbReference type="FunFam" id="3.20.20.70:FF:000019">
    <property type="entry name" value="Delta-aminolevulinic acid dehydratase"/>
    <property type="match status" value="1"/>
</dbReference>
<feature type="binding site" evidence="12">
    <location>
        <position position="209"/>
    </location>
    <ligand>
        <name>5-aminolevulinate</name>
        <dbReference type="ChEBI" id="CHEBI:356416"/>
        <label>1</label>
    </ligand>
</feature>
<dbReference type="InterPro" id="IPR030656">
    <property type="entry name" value="ALAD_AS"/>
</dbReference>
<name>A0A8G1XD20_9ACTN</name>
<evidence type="ECO:0000313" key="17">
    <source>
        <dbReference type="Proteomes" id="UP000267408"/>
    </source>
</evidence>
<evidence type="ECO:0000256" key="7">
    <source>
        <dbReference type="ARBA" id="ARBA00023239"/>
    </source>
</evidence>
<dbReference type="CDD" id="cd00384">
    <property type="entry name" value="ALAD_PBGS"/>
    <property type="match status" value="1"/>
</dbReference>
<evidence type="ECO:0000256" key="6">
    <source>
        <dbReference type="ARBA" id="ARBA00023133"/>
    </source>
</evidence>
<keyword evidence="6" id="KW-0350">Heme biosynthesis</keyword>
<dbReference type="Gene3D" id="3.20.20.70">
    <property type="entry name" value="Aldolase class I"/>
    <property type="match status" value="1"/>
</dbReference>
<feature type="active site" description="Schiff-base intermediate with substrate" evidence="11">
    <location>
        <position position="251"/>
    </location>
</feature>
<dbReference type="PANTHER" id="PTHR11458:SF0">
    <property type="entry name" value="DELTA-AMINOLEVULINIC ACID DEHYDRATASE"/>
    <property type="match status" value="1"/>
</dbReference>
<dbReference type="OrthoDB" id="9805001at2"/>
<evidence type="ECO:0000313" key="16">
    <source>
        <dbReference type="EMBL" id="ROR43776.1"/>
    </source>
</evidence>
<evidence type="ECO:0000256" key="11">
    <source>
        <dbReference type="PIRSR" id="PIRSR001415-1"/>
    </source>
</evidence>
<keyword evidence="13" id="KW-0479">Metal-binding</keyword>
<reference evidence="16 17" key="1">
    <citation type="submission" date="2018-11" db="EMBL/GenBank/DDBJ databases">
        <title>Sequencing the genomes of 1000 actinobacteria strains.</title>
        <authorList>
            <person name="Klenk H.-P."/>
        </authorList>
    </citation>
    <scope>NUCLEOTIDE SEQUENCE [LARGE SCALE GENOMIC DNA]</scope>
    <source>
        <strain evidence="16 17">DSM 44780</strain>
    </source>
</reference>
<evidence type="ECO:0000256" key="5">
    <source>
        <dbReference type="ARBA" id="ARBA00020771"/>
    </source>
</evidence>
<feature type="binding site" evidence="13">
    <location>
        <position position="236"/>
    </location>
    <ligand>
        <name>Mg(2+)</name>
        <dbReference type="ChEBI" id="CHEBI:18420"/>
    </ligand>
</feature>
<feature type="active site" description="Schiff-base intermediate with substrate" evidence="11">
    <location>
        <position position="199"/>
    </location>
</feature>
<evidence type="ECO:0000256" key="8">
    <source>
        <dbReference type="ARBA" id="ARBA00023244"/>
    </source>
</evidence>
<dbReference type="GO" id="GO:0005829">
    <property type="term" value="C:cytosol"/>
    <property type="evidence" value="ECO:0007669"/>
    <property type="project" value="TreeGrafter"/>
</dbReference>
<evidence type="ECO:0000256" key="10">
    <source>
        <dbReference type="ARBA" id="ARBA00047651"/>
    </source>
</evidence>
<dbReference type="GO" id="GO:0008270">
    <property type="term" value="F:zinc ion binding"/>
    <property type="evidence" value="ECO:0007669"/>
    <property type="project" value="TreeGrafter"/>
</dbReference>
<evidence type="ECO:0000256" key="9">
    <source>
        <dbReference type="ARBA" id="ARBA00025628"/>
    </source>
</evidence>
<dbReference type="Pfam" id="PF00490">
    <property type="entry name" value="ALAD"/>
    <property type="match status" value="1"/>
</dbReference>
<evidence type="ECO:0000256" key="1">
    <source>
        <dbReference type="ARBA" id="ARBA00004694"/>
    </source>
</evidence>
<dbReference type="GO" id="GO:0004655">
    <property type="term" value="F:porphobilinogen synthase activity"/>
    <property type="evidence" value="ECO:0007669"/>
    <property type="project" value="UniProtKB-EC"/>
</dbReference>
<evidence type="ECO:0000256" key="15">
    <source>
        <dbReference type="RuleBase" id="RU004161"/>
    </source>
</evidence>
<evidence type="ECO:0000256" key="2">
    <source>
        <dbReference type="ARBA" id="ARBA00008055"/>
    </source>
</evidence>
<evidence type="ECO:0000256" key="4">
    <source>
        <dbReference type="ARBA" id="ARBA00012053"/>
    </source>
</evidence>
<sequence length="326" mass="35087">MSAEFPSVRPRRLRSTPAMRRLVAETRLHPAELVLPAFVREGITEPRPITSMPGVVQHTRDTLRRAAVEAAEAGVGGLMLFGVPEVQDAVGSEGTNPEGILQLAIRDVVSEVGDQLVVMSDLCLDEYTDHGHCGVLAEDGSVDNDATLERYAEMAVVQADAGVHLVGPSGMMDGQVAVIRRALDAAGHRDTGILAYTAKYASAFFGPFREAVGSSLKGDRKTYQQDPANAREALRELEQDLAEGADLVMVKPAMAYLDILRQVADASPVPVSAYQVSGEYAMVEAAAANGWIDRERTIMETLTSIRRAGAEQILTYWAVEAAGLLR</sequence>
<feature type="binding site" evidence="12">
    <location>
        <position position="220"/>
    </location>
    <ligand>
        <name>5-aminolevulinate</name>
        <dbReference type="ChEBI" id="CHEBI:356416"/>
        <label>1</label>
    </ligand>
</feature>
<comment type="subunit">
    <text evidence="3 14">Homooctamer.</text>
</comment>
<comment type="caution">
    <text evidence="16">The sequence shown here is derived from an EMBL/GenBank/DDBJ whole genome shotgun (WGS) entry which is preliminary data.</text>
</comment>
<dbReference type="AlphaFoldDB" id="A0A8G1XD20"/>
<feature type="binding site" evidence="12">
    <location>
        <position position="277"/>
    </location>
    <ligand>
        <name>5-aminolevulinate</name>
        <dbReference type="ChEBI" id="CHEBI:356416"/>
        <label>2</label>
    </ligand>
</feature>
<comment type="pathway">
    <text evidence="1">Porphyrin-containing compound metabolism; protoporphyrin-IX biosynthesis; coproporphyrinogen-III from 5-aminolevulinate: step 1/4.</text>
</comment>
<dbReference type="GO" id="GO:0006782">
    <property type="term" value="P:protoporphyrinogen IX biosynthetic process"/>
    <property type="evidence" value="ECO:0007669"/>
    <property type="project" value="UniProtKB-UniPathway"/>
</dbReference>
<accession>A0A8G1XD20</accession>
<evidence type="ECO:0000256" key="3">
    <source>
        <dbReference type="ARBA" id="ARBA00011823"/>
    </source>
</evidence>
<proteinExistence type="inferred from homology"/>
<dbReference type="PANTHER" id="PTHR11458">
    <property type="entry name" value="DELTA-AMINOLEVULINIC ACID DEHYDRATASE"/>
    <property type="match status" value="1"/>
</dbReference>
<feature type="binding site" evidence="12">
    <location>
        <position position="316"/>
    </location>
    <ligand>
        <name>5-aminolevulinate</name>
        <dbReference type="ChEBI" id="CHEBI:356416"/>
        <label>2</label>
    </ligand>
</feature>
<dbReference type="SUPFAM" id="SSF51569">
    <property type="entry name" value="Aldolase"/>
    <property type="match status" value="1"/>
</dbReference>
<dbReference type="InterPro" id="IPR013785">
    <property type="entry name" value="Aldolase_TIM"/>
</dbReference>
<dbReference type="EMBL" id="RJVJ01000001">
    <property type="protein sequence ID" value="ROR43776.1"/>
    <property type="molecule type" value="Genomic_DNA"/>
</dbReference>
<keyword evidence="8 14" id="KW-0627">Porphyrin biosynthesis</keyword>
<evidence type="ECO:0000256" key="12">
    <source>
        <dbReference type="PIRSR" id="PIRSR001415-2"/>
    </source>
</evidence>
<dbReference type="EC" id="4.2.1.24" evidence="4 14"/>
<keyword evidence="7 14" id="KW-0456">Lyase</keyword>
<dbReference type="PROSITE" id="PS00169">
    <property type="entry name" value="D_ALA_DEHYDRATASE"/>
    <property type="match status" value="1"/>
</dbReference>
<dbReference type="PRINTS" id="PR00144">
    <property type="entry name" value="DALDHYDRTASE"/>
</dbReference>
<dbReference type="UniPathway" id="UPA00251">
    <property type="reaction ID" value="UER00318"/>
</dbReference>
<dbReference type="SMART" id="SM01004">
    <property type="entry name" value="ALAD"/>
    <property type="match status" value="1"/>
</dbReference>
<evidence type="ECO:0000256" key="13">
    <source>
        <dbReference type="PIRSR" id="PIRSR001415-5"/>
    </source>
</evidence>
<dbReference type="NCBIfam" id="NF006762">
    <property type="entry name" value="PRK09283.1"/>
    <property type="match status" value="1"/>
</dbReference>
<dbReference type="Proteomes" id="UP000267408">
    <property type="component" value="Unassembled WGS sequence"/>
</dbReference>
<dbReference type="PIRSF" id="PIRSF001415">
    <property type="entry name" value="Porphbilin_synth"/>
    <property type="match status" value="1"/>
</dbReference>
<comment type="catalytic activity">
    <reaction evidence="10 14">
        <text>2 5-aminolevulinate = porphobilinogen + 2 H2O + H(+)</text>
        <dbReference type="Rhea" id="RHEA:24064"/>
        <dbReference type="ChEBI" id="CHEBI:15377"/>
        <dbReference type="ChEBI" id="CHEBI:15378"/>
        <dbReference type="ChEBI" id="CHEBI:58126"/>
        <dbReference type="ChEBI" id="CHEBI:356416"/>
        <dbReference type="EC" id="4.2.1.24"/>
    </reaction>
</comment>
<comment type="similarity">
    <text evidence="2 15">Belongs to the ALAD family.</text>
</comment>
<evidence type="ECO:0000256" key="14">
    <source>
        <dbReference type="RuleBase" id="RU000515"/>
    </source>
</evidence>
<protein>
    <recommendedName>
        <fullName evidence="5 14">Delta-aminolevulinic acid dehydratase</fullName>
        <ecNumber evidence="4 14">4.2.1.24</ecNumber>
    </recommendedName>
</protein>
<comment type="function">
    <text evidence="9">Catalyzes an early step in the biosynthesis of tetrapyrroles. Binds two molecules of 5-aminolevulinate per subunit, each at a distinct site, and catalyzes their condensation to form porphobilinogen.</text>
</comment>